<evidence type="ECO:0000313" key="3">
    <source>
        <dbReference type="Proteomes" id="UP001529510"/>
    </source>
</evidence>
<keyword evidence="3" id="KW-1185">Reference proteome</keyword>
<dbReference type="EMBL" id="JAMKFB020000022">
    <property type="protein sequence ID" value="KAL0159834.1"/>
    <property type="molecule type" value="Genomic_DNA"/>
</dbReference>
<name>A0ABD0NDZ5_CIRMR</name>
<accession>A0ABD0NDZ5</accession>
<comment type="caution">
    <text evidence="2">The sequence shown here is derived from an EMBL/GenBank/DDBJ whole genome shotgun (WGS) entry which is preliminary data.</text>
</comment>
<organism evidence="2 3">
    <name type="scientific">Cirrhinus mrigala</name>
    <name type="common">Mrigala</name>
    <dbReference type="NCBI Taxonomy" id="683832"/>
    <lineage>
        <taxon>Eukaryota</taxon>
        <taxon>Metazoa</taxon>
        <taxon>Chordata</taxon>
        <taxon>Craniata</taxon>
        <taxon>Vertebrata</taxon>
        <taxon>Euteleostomi</taxon>
        <taxon>Actinopterygii</taxon>
        <taxon>Neopterygii</taxon>
        <taxon>Teleostei</taxon>
        <taxon>Ostariophysi</taxon>
        <taxon>Cypriniformes</taxon>
        <taxon>Cyprinidae</taxon>
        <taxon>Labeoninae</taxon>
        <taxon>Labeonini</taxon>
        <taxon>Cirrhinus</taxon>
    </lineage>
</organism>
<dbReference type="Proteomes" id="UP001529510">
    <property type="component" value="Unassembled WGS sequence"/>
</dbReference>
<gene>
    <name evidence="2" type="ORF">M9458_043559</name>
</gene>
<feature type="region of interest" description="Disordered" evidence="1">
    <location>
        <begin position="40"/>
        <end position="68"/>
    </location>
</feature>
<protein>
    <submittedName>
        <fullName evidence="2">Uncharacterized protein</fullName>
    </submittedName>
</protein>
<feature type="non-terminal residue" evidence="2">
    <location>
        <position position="1"/>
    </location>
</feature>
<reference evidence="2 3" key="1">
    <citation type="submission" date="2024-05" db="EMBL/GenBank/DDBJ databases">
        <title>Genome sequencing and assembly of Indian major carp, Cirrhinus mrigala (Hamilton, 1822).</title>
        <authorList>
            <person name="Mohindra V."/>
            <person name="Chowdhury L.M."/>
            <person name="Lal K."/>
            <person name="Jena J.K."/>
        </authorList>
    </citation>
    <scope>NUCLEOTIDE SEQUENCE [LARGE SCALE GENOMIC DNA]</scope>
    <source>
        <strain evidence="2">CM1030</strain>
        <tissue evidence="2">Blood</tissue>
    </source>
</reference>
<feature type="compositionally biased region" description="Basic and acidic residues" evidence="1">
    <location>
        <begin position="52"/>
        <end position="68"/>
    </location>
</feature>
<evidence type="ECO:0000313" key="2">
    <source>
        <dbReference type="EMBL" id="KAL0159834.1"/>
    </source>
</evidence>
<evidence type="ECO:0000256" key="1">
    <source>
        <dbReference type="SAM" id="MobiDB-lite"/>
    </source>
</evidence>
<dbReference type="AlphaFoldDB" id="A0ABD0NDZ5"/>
<proteinExistence type="predicted"/>
<sequence>SNITFISSCINPVLYTFAGKSYIKREGLAFMARLFEGSRTESMRKIQQNQKNQDEEKKEEDDHLRDEV</sequence>